<feature type="compositionally biased region" description="Polar residues" evidence="6">
    <location>
        <begin position="567"/>
        <end position="576"/>
    </location>
</feature>
<gene>
    <name evidence="8" type="ORF">Vbra_11252</name>
</gene>
<dbReference type="InterPro" id="IPR019467">
    <property type="entry name" value="Hat1_N"/>
</dbReference>
<evidence type="ECO:0000256" key="1">
    <source>
        <dbReference type="ARBA" id="ARBA00010543"/>
    </source>
</evidence>
<dbReference type="PhylomeDB" id="A0A0G4EDS1"/>
<dbReference type="AlphaFoldDB" id="A0A0G4EDS1"/>
<dbReference type="VEuPathDB" id="CryptoDB:Vbra_11252"/>
<dbReference type="InterPro" id="IPR017380">
    <property type="entry name" value="Hist_AcTrfase_B-typ_cat-su"/>
</dbReference>
<dbReference type="InParanoid" id="A0A0G4EDS1"/>
<dbReference type="SUPFAM" id="SSF54001">
    <property type="entry name" value="Cysteine proteinases"/>
    <property type="match status" value="1"/>
</dbReference>
<feature type="domain" description="OTU" evidence="7">
    <location>
        <begin position="50"/>
        <end position="173"/>
    </location>
</feature>
<dbReference type="InterPro" id="IPR037113">
    <property type="entry name" value="Hat1_N_sf"/>
</dbReference>
<dbReference type="EMBL" id="CDMY01000176">
    <property type="protein sequence ID" value="CEL93542.1"/>
    <property type="molecule type" value="Genomic_DNA"/>
</dbReference>
<feature type="region of interest" description="Disordered" evidence="6">
    <location>
        <begin position="821"/>
        <end position="853"/>
    </location>
</feature>
<dbReference type="GO" id="GO:0000781">
    <property type="term" value="C:chromosome, telomeric region"/>
    <property type="evidence" value="ECO:0007669"/>
    <property type="project" value="GOC"/>
</dbReference>
<reference evidence="8 9" key="1">
    <citation type="submission" date="2014-11" db="EMBL/GenBank/DDBJ databases">
        <authorList>
            <person name="Zhu J."/>
            <person name="Qi W."/>
            <person name="Song R."/>
        </authorList>
    </citation>
    <scope>NUCLEOTIDE SEQUENCE [LARGE SCALE GENOMIC DNA]</scope>
</reference>
<feature type="compositionally biased region" description="Low complexity" evidence="6">
    <location>
        <begin position="669"/>
        <end position="681"/>
    </location>
</feature>
<evidence type="ECO:0000256" key="5">
    <source>
        <dbReference type="ARBA" id="ARBA00048017"/>
    </source>
</evidence>
<feature type="compositionally biased region" description="Low complexity" evidence="6">
    <location>
        <begin position="615"/>
        <end position="624"/>
    </location>
</feature>
<feature type="region of interest" description="Disordered" evidence="6">
    <location>
        <begin position="615"/>
        <end position="699"/>
    </location>
</feature>
<dbReference type="Pfam" id="PF02338">
    <property type="entry name" value="OTU"/>
    <property type="match status" value="1"/>
</dbReference>
<feature type="region of interest" description="Disordered" evidence="6">
    <location>
        <begin position="543"/>
        <end position="579"/>
    </location>
</feature>
<dbReference type="Pfam" id="PF10394">
    <property type="entry name" value="Hat1_N"/>
    <property type="match status" value="1"/>
</dbReference>
<dbReference type="GO" id="GO:0031509">
    <property type="term" value="P:subtelomeric heterochromatin formation"/>
    <property type="evidence" value="ECO:0007669"/>
    <property type="project" value="InterPro"/>
</dbReference>
<dbReference type="InterPro" id="IPR003323">
    <property type="entry name" value="OTU_dom"/>
</dbReference>
<organism evidence="8 9">
    <name type="scientific">Vitrella brassicaformis (strain CCMP3155)</name>
    <dbReference type="NCBI Taxonomy" id="1169540"/>
    <lineage>
        <taxon>Eukaryota</taxon>
        <taxon>Sar</taxon>
        <taxon>Alveolata</taxon>
        <taxon>Colpodellida</taxon>
        <taxon>Vitrellaceae</taxon>
        <taxon>Vitrella</taxon>
    </lineage>
</organism>
<evidence type="ECO:0000256" key="4">
    <source>
        <dbReference type="ARBA" id="ARBA00023315"/>
    </source>
</evidence>
<evidence type="ECO:0000313" key="8">
    <source>
        <dbReference type="EMBL" id="CEL93542.1"/>
    </source>
</evidence>
<feature type="compositionally biased region" description="Basic residues" evidence="6">
    <location>
        <begin position="1"/>
        <end position="23"/>
    </location>
</feature>
<evidence type="ECO:0000256" key="3">
    <source>
        <dbReference type="ARBA" id="ARBA00022679"/>
    </source>
</evidence>
<protein>
    <recommendedName>
        <fullName evidence="2">histone acetyltransferase</fullName>
        <ecNumber evidence="2">2.3.1.48</ecNumber>
    </recommendedName>
</protein>
<feature type="region of interest" description="Disordered" evidence="6">
    <location>
        <begin position="221"/>
        <end position="240"/>
    </location>
</feature>
<dbReference type="Gene3D" id="3.90.70.80">
    <property type="match status" value="1"/>
</dbReference>
<comment type="similarity">
    <text evidence="1">Belongs to the HAT1 family.</text>
</comment>
<proteinExistence type="inferred from homology"/>
<feature type="compositionally biased region" description="Low complexity" evidence="6">
    <location>
        <begin position="552"/>
        <end position="566"/>
    </location>
</feature>
<evidence type="ECO:0000259" key="7">
    <source>
        <dbReference type="PROSITE" id="PS50802"/>
    </source>
</evidence>
<keyword evidence="4" id="KW-0012">Acyltransferase</keyword>
<evidence type="ECO:0000256" key="2">
    <source>
        <dbReference type="ARBA" id="ARBA00013184"/>
    </source>
</evidence>
<sequence>MGKTKHTQKSKGRRSLNRRRHPLPHPTWVPLSRPGTQVGRLRSHLAACGLRIRSVKADCNCLFRAFADQITGDPDEHVEFRQKAMDYVEAHASEFEPFMEDGEQLDAYVSRMRLDSEWGGQQALHALCHLYQVNCLLHKKGVGTLQLDFFSKEYPCVQLCHDAGVHYDSVRLAGEKGDGPPKKLTMAELLDYMETREHPEKDPTTKTHKGGEDRNAIVKEKLSKQTASDDDGPPSKKQRLEDRVNTLKSVYFHPCESLKDYYKPPETFQPSFGHHFFDTDQAIMAVEEVARHGSVHICYIPDTFDVFVKVEGESPSFQASRERVMECLTKVDFPGGFCPSEHDFIVKLECRATRGWQFQPPGEHVGVLRPTAGAGDEQIEIEVRRCTFDESEFKPLHRRMEWFLHWFIEGMSEIDQDERWHVYLAYKRPLASPGSVVYRRKLRPRASSGRPGCLSLCGYVTTYTFWSRSMLGSRSRLSQFLIFPHYHRKGIGRKLYQLIYQQNLDDADVKEMAVEDPAPAFVQLRDVVTVKVAIDRNAVSPLALYPPPPGAEVPSSASAAVPASSGLGLTNGQSQPELPLDRTRNRTRALHKAVNDAGVSSGGIGAASSAAADASASAASGGMSRRSQKRRRSVGDGMDIDSGVSAVAARDVGMSTRSRARGRDGGGASSSSAAAAAAAAAEGGGGGSHPSTVQKTVNPDAGIPTIDCLVANLKETKPQATRMTELLQLARLLPLDLPEEIPPAYLAPGTAYRRSVEQRLRKDIKEPHIVSTDEEDFDFFKVCHTKHSMDKAALQDEYEKLVTSYFKSIVKLRQIFPPPPHIKAAGSNKKAAATELNGGGPAENTRSKRRKLG</sequence>
<dbReference type="PROSITE" id="PS50802">
    <property type="entry name" value="OTU"/>
    <property type="match status" value="1"/>
</dbReference>
<feature type="region of interest" description="Disordered" evidence="6">
    <location>
        <begin position="1"/>
        <end position="28"/>
    </location>
</feature>
<dbReference type="Gene3D" id="3.90.360.10">
    <property type="entry name" value="Histone acetyl transferase 1 (HAT1), N-terminal domain"/>
    <property type="match status" value="1"/>
</dbReference>
<name>A0A0G4EDS1_VITBC</name>
<dbReference type="Gene3D" id="3.40.630.30">
    <property type="match status" value="1"/>
</dbReference>
<accession>A0A0G4EDS1</accession>
<keyword evidence="3" id="KW-0808">Transferase</keyword>
<dbReference type="GO" id="GO:0005634">
    <property type="term" value="C:nucleus"/>
    <property type="evidence" value="ECO:0007669"/>
    <property type="project" value="InterPro"/>
</dbReference>
<dbReference type="Proteomes" id="UP000041254">
    <property type="component" value="Unassembled WGS sequence"/>
</dbReference>
<dbReference type="PANTHER" id="PTHR12046">
    <property type="entry name" value="HISTONE ACETYLTRANSFERASE TYPE B CATALYTIC SUBUNIT"/>
    <property type="match status" value="1"/>
</dbReference>
<dbReference type="EC" id="2.3.1.48" evidence="2"/>
<dbReference type="InterPro" id="IPR016181">
    <property type="entry name" value="Acyl_CoA_acyltransferase"/>
</dbReference>
<dbReference type="SUPFAM" id="SSF55729">
    <property type="entry name" value="Acyl-CoA N-acyltransferases (Nat)"/>
    <property type="match status" value="1"/>
</dbReference>
<dbReference type="STRING" id="1169540.A0A0G4EDS1"/>
<dbReference type="GO" id="GO:0004402">
    <property type="term" value="F:histone acetyltransferase activity"/>
    <property type="evidence" value="ECO:0007669"/>
    <property type="project" value="InterPro"/>
</dbReference>
<comment type="catalytic activity">
    <reaction evidence="5">
        <text>L-lysyl-[protein] + acetyl-CoA = N(6)-acetyl-L-lysyl-[protein] + CoA + H(+)</text>
        <dbReference type="Rhea" id="RHEA:45948"/>
        <dbReference type="Rhea" id="RHEA-COMP:9752"/>
        <dbReference type="Rhea" id="RHEA-COMP:10731"/>
        <dbReference type="ChEBI" id="CHEBI:15378"/>
        <dbReference type="ChEBI" id="CHEBI:29969"/>
        <dbReference type="ChEBI" id="CHEBI:57287"/>
        <dbReference type="ChEBI" id="CHEBI:57288"/>
        <dbReference type="ChEBI" id="CHEBI:61930"/>
        <dbReference type="EC" id="2.3.1.48"/>
    </reaction>
</comment>
<dbReference type="InterPro" id="IPR038765">
    <property type="entry name" value="Papain-like_cys_pep_sf"/>
</dbReference>
<keyword evidence="9" id="KW-1185">Reference proteome</keyword>
<dbReference type="OrthoDB" id="415023at2759"/>
<evidence type="ECO:0000313" key="9">
    <source>
        <dbReference type="Proteomes" id="UP000041254"/>
    </source>
</evidence>
<evidence type="ECO:0000256" key="6">
    <source>
        <dbReference type="SAM" id="MobiDB-lite"/>
    </source>
</evidence>
<dbReference type="CDD" id="cd22771">
    <property type="entry name" value="OTU_plant_OTU7-like"/>
    <property type="match status" value="1"/>
</dbReference>
<feature type="region of interest" description="Disordered" evidence="6">
    <location>
        <begin position="194"/>
        <end position="214"/>
    </location>
</feature>